<accession>A0A812XRI3</accession>
<feature type="domain" description="Reverse transcriptase Ty1/copia-type" evidence="2">
    <location>
        <begin position="1014"/>
        <end position="1247"/>
    </location>
</feature>
<evidence type="ECO:0000256" key="1">
    <source>
        <dbReference type="SAM" id="MobiDB-lite"/>
    </source>
</evidence>
<feature type="compositionally biased region" description="Polar residues" evidence="1">
    <location>
        <begin position="1630"/>
        <end position="1657"/>
    </location>
</feature>
<evidence type="ECO:0000313" key="3">
    <source>
        <dbReference type="EMBL" id="CAE7747465.1"/>
    </source>
</evidence>
<feature type="compositionally biased region" description="Polar residues" evidence="1">
    <location>
        <begin position="527"/>
        <end position="547"/>
    </location>
</feature>
<dbReference type="PANTHER" id="PTHR11439">
    <property type="entry name" value="GAG-POL-RELATED RETROTRANSPOSON"/>
    <property type="match status" value="1"/>
</dbReference>
<evidence type="ECO:0000259" key="2">
    <source>
        <dbReference type="Pfam" id="PF07727"/>
    </source>
</evidence>
<feature type="region of interest" description="Disordered" evidence="1">
    <location>
        <begin position="1627"/>
        <end position="1657"/>
    </location>
</feature>
<evidence type="ECO:0000313" key="4">
    <source>
        <dbReference type="Proteomes" id="UP000649617"/>
    </source>
</evidence>
<dbReference type="OrthoDB" id="422664at2759"/>
<dbReference type="EMBL" id="CAJNIZ010046397">
    <property type="protein sequence ID" value="CAE7747465.1"/>
    <property type="molecule type" value="Genomic_DNA"/>
</dbReference>
<dbReference type="InterPro" id="IPR013103">
    <property type="entry name" value="RVT_2"/>
</dbReference>
<comment type="caution">
    <text evidence="3">The sequence shown here is derived from an EMBL/GenBank/DDBJ whole genome shotgun (WGS) entry which is preliminary data.</text>
</comment>
<proteinExistence type="predicted"/>
<dbReference type="Pfam" id="PF07727">
    <property type="entry name" value="RVT_2"/>
    <property type="match status" value="1"/>
</dbReference>
<dbReference type="CDD" id="cd09272">
    <property type="entry name" value="RNase_HI_RT_Ty1"/>
    <property type="match status" value="1"/>
</dbReference>
<dbReference type="Proteomes" id="UP000649617">
    <property type="component" value="Unassembled WGS sequence"/>
</dbReference>
<feature type="region of interest" description="Disordered" evidence="1">
    <location>
        <begin position="795"/>
        <end position="823"/>
    </location>
</feature>
<feature type="compositionally biased region" description="Acidic residues" evidence="1">
    <location>
        <begin position="368"/>
        <end position="380"/>
    </location>
</feature>
<gene>
    <name evidence="3" type="primary">RE1</name>
    <name evidence="3" type="ORF">SPIL2461_LOCUS21595</name>
</gene>
<name>A0A812XRI3_SYMPI</name>
<protein>
    <submittedName>
        <fullName evidence="3">RE1 protein</fullName>
    </submittedName>
</protein>
<feature type="region of interest" description="Disordered" evidence="1">
    <location>
        <begin position="517"/>
        <end position="547"/>
    </location>
</feature>
<keyword evidence="4" id="KW-1185">Reference proteome</keyword>
<organism evidence="3 4">
    <name type="scientific">Symbiodinium pilosum</name>
    <name type="common">Dinoflagellate</name>
    <dbReference type="NCBI Taxonomy" id="2952"/>
    <lineage>
        <taxon>Eukaryota</taxon>
        <taxon>Sar</taxon>
        <taxon>Alveolata</taxon>
        <taxon>Dinophyceae</taxon>
        <taxon>Suessiales</taxon>
        <taxon>Symbiodiniaceae</taxon>
        <taxon>Symbiodinium</taxon>
    </lineage>
</organism>
<sequence>MVHLFSGKDKEGDPLRRLDGARSSGLEELVYLEVDLARDKAWNVAVGPLYKVLLWAAAKGKIEGVFGGPPCRSYSLLRFREVPGLNLPRPVRSVQELWGKSRGLTVEEETLVHNDNKLILRTVWLWLVAEEGKRQPWGYDTVGSMVAFALEHPEDPREFLPRGDLYEQCTSFWRTALARELSHGAGLALLTYQFDQGYFGHDQRKPTKVLSNMDMANLDQMRDPRAQWEKPRTSSDMAAWAPGFRAILAQGLREWQGQSIVQVAAMSPEREALWREHIRQGHWPYRRDCRVCVEAAASGKPARKVVHRDAYVLSMDTAGPFKEKGMDENGEKYKYVLGFTYLFPKTFAAAAEAEIPDEVEDFEMDEYVPSEAEQEEEGESGELSRDEAKREEEWNKLLGDLTKPMEWQTLRFAIPLKGRQARETMEAIQDVYVYLRANGFPVARLHSDRAREFRTKSLHRWCLERDIYQTFTEGYKQVEKEEPEIHEEYEVELPAPERRLREKTTVRAVHCSDGLKLRDQSPGAVESPTSRPLSPTSQTSAQDSMQNPEMVAAQMAYDEEYDDEDLINLLRLVNLEATSKPVRQEEGQWSGSWGTGAFVHGGVCGLRNNIKKHPNVTMYLAHFIKKKIPKDHPFSALVVNVNQHILPHRDVHNHPEVPNMVYGCGNYQGGQIWQQTSEPEDSDLDEEWEIEGQPVRGRSFPVKGEARPLWTRRWHAVKDWKGDRITVVAFEPRHMERLSEEHKGVLEFLGFRPLLQEVRLAPMREIQTFMDEEEYPCSDDVELGSLNSRPRIEITSSSGGPTMSMEDRPPQLQPTQDLRGMTNPLSRASATSWFREERNGYAGGWEQDVQLQDGTIEVGVSWSLRYVAENGQEIEYDEGPTGRMSGVERVRYEDRLMWVSAILQEEVHLRQERATLGIDPDPRQQRVIDLLEELHQRLFDYLQIDIQREEEARMHMMKVSVEEAVTENVEQLNFATDTVVIEAEKGEIKLVPGKTAHTVKPPDVAGPAIEDKREYYKRKTRLVICGNYIAEGGTEVYTAAATAESLRCSLAVSAHRAWDAGTTDINSAFTLTPMTESKVQYAITIPRVVVGAGYAEKGMAYMVERVLYGLREAPRLWGGFRDRRVRKAKLYFREIEHQFSQMETDESVWRLHPVSEPTQTVALMVIYVDDVLLLGEEEIIMVMYQWITEGEEGWKCSPLEMVTQKAVRYLGMEVRRVQQAGLVCFHVSQMGYTMDLLRQYEGHHLVSSAVPLTRDTIPENHEDEDADDEQDPEQVHRAQKLGGELLWLAMRTRPDISFGVSHLCSLTTRKPEAAIKVGKMILRYLSGTADVGLVYEGTGPELVAFSDASFAPHGGRSFGCAATAVYGGFVAWRMAKQSVVAMSVAEAELYEIVNAVQQALGVKEWLKEINPNAEVMVLVDNTAALGLASEAPGSWKTRHLKVRARYLRQETAAGRLQLRHVPGEDQAADMGTKPLAAPRLETLKRLWKMTRCSEFLKNWTSSQQVTVKVVQGPGVNVAKMFILVVILSLIAGVTSEEHGKDNAPVKAPLAVDGGFELYFLMGIGGLALLAVWEVLKWTLNKLLGPSPGAVARARRLLRIRDQTARALREELAMLEDDQSVTGEHLATGEATGSGQASTTNARNESNGPRMTETVTAQQVAEQRQYDFHILQTPLIMSEKGDKLHLREGCFGLRNANRHRLRRLEVCSCCLEQYPLYYRLPFNDQPLERTQ</sequence>
<reference evidence="3" key="1">
    <citation type="submission" date="2021-02" db="EMBL/GenBank/DDBJ databases">
        <authorList>
            <person name="Dougan E. K."/>
            <person name="Rhodes N."/>
            <person name="Thang M."/>
            <person name="Chan C."/>
        </authorList>
    </citation>
    <scope>NUCLEOTIDE SEQUENCE</scope>
</reference>
<feature type="region of interest" description="Disordered" evidence="1">
    <location>
        <begin position="368"/>
        <end position="389"/>
    </location>
</feature>